<feature type="transmembrane region" description="Helical" evidence="7">
    <location>
        <begin position="136"/>
        <end position="164"/>
    </location>
</feature>
<dbReference type="GO" id="GO:0055085">
    <property type="term" value="P:transmembrane transport"/>
    <property type="evidence" value="ECO:0007669"/>
    <property type="project" value="InterPro"/>
</dbReference>
<gene>
    <name evidence="9" type="ORF">H9Q80_03210</name>
</gene>
<evidence type="ECO:0000256" key="1">
    <source>
        <dbReference type="ARBA" id="ARBA00004651"/>
    </source>
</evidence>
<organism evidence="9 10">
    <name type="scientific">[Eubacterium] hominis</name>
    <dbReference type="NCBI Taxonomy" id="2764325"/>
    <lineage>
        <taxon>Bacteria</taxon>
        <taxon>Bacillati</taxon>
        <taxon>Bacillota</taxon>
        <taxon>Erysipelotrichia</taxon>
        <taxon>Erysipelotrichales</taxon>
        <taxon>Erysipelotrichaceae</taxon>
        <taxon>Amedibacillus</taxon>
    </lineage>
</organism>
<feature type="transmembrane region" description="Helical" evidence="7">
    <location>
        <begin position="284"/>
        <end position="310"/>
    </location>
</feature>
<evidence type="ECO:0000256" key="2">
    <source>
        <dbReference type="ARBA" id="ARBA00022448"/>
    </source>
</evidence>
<evidence type="ECO:0000313" key="9">
    <source>
        <dbReference type="EMBL" id="QNM12979.1"/>
    </source>
</evidence>
<feature type="transmembrane region" description="Helical" evidence="7">
    <location>
        <begin position="184"/>
        <end position="203"/>
    </location>
</feature>
<dbReference type="PANTHER" id="PTHR43163:SF6">
    <property type="entry name" value="DIPEPTIDE TRANSPORT SYSTEM PERMEASE PROTEIN DPPB-RELATED"/>
    <property type="match status" value="1"/>
</dbReference>
<dbReference type="EMBL" id="CP060636">
    <property type="protein sequence ID" value="QNM12979.1"/>
    <property type="molecule type" value="Genomic_DNA"/>
</dbReference>
<dbReference type="SUPFAM" id="SSF161098">
    <property type="entry name" value="MetI-like"/>
    <property type="match status" value="1"/>
</dbReference>
<dbReference type="GO" id="GO:0005886">
    <property type="term" value="C:plasma membrane"/>
    <property type="evidence" value="ECO:0007669"/>
    <property type="project" value="UniProtKB-SubCell"/>
</dbReference>
<keyword evidence="10" id="KW-1185">Reference proteome</keyword>
<dbReference type="Pfam" id="PF19300">
    <property type="entry name" value="BPD_transp_1_N"/>
    <property type="match status" value="1"/>
</dbReference>
<evidence type="ECO:0000256" key="4">
    <source>
        <dbReference type="ARBA" id="ARBA00022692"/>
    </source>
</evidence>
<sequence>MLKYFVKKFLAIIPMLFIISLIVFLALQIVPVDPINYMVSPDMAANTANIEALRQQLGLNDPVIIRYFRWLIDLLHGDFGYSIVNGVPIAKLIAMKLPATIELSMVALVISAVLGIGIGLLSAIRQNGIIDYVGRIIAVIGTSIPHFFFGILVIQLFAIKLGWFPAAGRLQYGDDSFFMKLNSLILPAITMGISMISALLRYTRNSMLDVMNKEYVKTARSKGIPEWKVYLKHAFRNALGPILVILMFRLPILIGGSVIIETIFSWPGIGTTILNGVTAGDYPVIMITTLMIAAAVLFASFLVDLVNALLDPRIRIDQ</sequence>
<comment type="subcellular location">
    <subcellularLocation>
        <location evidence="1 7">Cell membrane</location>
        <topology evidence="1 7">Multi-pass membrane protein</topology>
    </subcellularLocation>
</comment>
<keyword evidence="5 7" id="KW-1133">Transmembrane helix</keyword>
<evidence type="ECO:0000259" key="8">
    <source>
        <dbReference type="PROSITE" id="PS50928"/>
    </source>
</evidence>
<dbReference type="Pfam" id="PF00528">
    <property type="entry name" value="BPD_transp_1"/>
    <property type="match status" value="1"/>
</dbReference>
<keyword evidence="2 7" id="KW-0813">Transport</keyword>
<dbReference type="KEGG" id="ehn:H9Q80_03210"/>
<feature type="domain" description="ABC transmembrane type-1" evidence="8">
    <location>
        <begin position="97"/>
        <end position="303"/>
    </location>
</feature>
<dbReference type="InterPro" id="IPR035906">
    <property type="entry name" value="MetI-like_sf"/>
</dbReference>
<evidence type="ECO:0000256" key="3">
    <source>
        <dbReference type="ARBA" id="ARBA00022475"/>
    </source>
</evidence>
<accession>A0A7G9GQ97</accession>
<reference evidence="9 10" key="1">
    <citation type="submission" date="2020-08" db="EMBL/GenBank/DDBJ databases">
        <authorList>
            <person name="Liu C."/>
            <person name="Sun Q."/>
        </authorList>
    </citation>
    <scope>NUCLEOTIDE SEQUENCE [LARGE SCALE GENOMIC DNA]</scope>
    <source>
        <strain evidence="9 10">NSJ-61</strain>
    </source>
</reference>
<evidence type="ECO:0000256" key="7">
    <source>
        <dbReference type="RuleBase" id="RU363032"/>
    </source>
</evidence>
<keyword evidence="6 7" id="KW-0472">Membrane</keyword>
<dbReference type="InterPro" id="IPR045621">
    <property type="entry name" value="BPD_transp_1_N"/>
</dbReference>
<feature type="transmembrane region" description="Helical" evidence="7">
    <location>
        <begin position="238"/>
        <end position="264"/>
    </location>
</feature>
<proteinExistence type="inferred from homology"/>
<dbReference type="InterPro" id="IPR000515">
    <property type="entry name" value="MetI-like"/>
</dbReference>
<feature type="transmembrane region" description="Helical" evidence="7">
    <location>
        <begin position="105"/>
        <end position="124"/>
    </location>
</feature>
<dbReference type="PANTHER" id="PTHR43163">
    <property type="entry name" value="DIPEPTIDE TRANSPORT SYSTEM PERMEASE PROTEIN DPPB-RELATED"/>
    <property type="match status" value="1"/>
</dbReference>
<keyword evidence="3" id="KW-1003">Cell membrane</keyword>
<keyword evidence="4 7" id="KW-0812">Transmembrane</keyword>
<name>A0A7G9GQ97_9FIRM</name>
<protein>
    <submittedName>
        <fullName evidence="9">ABC transporter permease</fullName>
    </submittedName>
</protein>
<evidence type="ECO:0000256" key="6">
    <source>
        <dbReference type="ARBA" id="ARBA00023136"/>
    </source>
</evidence>
<dbReference type="AlphaFoldDB" id="A0A7G9GQ97"/>
<dbReference type="PROSITE" id="PS50928">
    <property type="entry name" value="ABC_TM1"/>
    <property type="match status" value="1"/>
</dbReference>
<comment type="similarity">
    <text evidence="7">Belongs to the binding-protein-dependent transport system permease family.</text>
</comment>
<evidence type="ECO:0000256" key="5">
    <source>
        <dbReference type="ARBA" id="ARBA00022989"/>
    </source>
</evidence>
<dbReference type="Proteomes" id="UP000515856">
    <property type="component" value="Chromosome"/>
</dbReference>
<evidence type="ECO:0000313" key="10">
    <source>
        <dbReference type="Proteomes" id="UP000515856"/>
    </source>
</evidence>
<dbReference type="CDD" id="cd06261">
    <property type="entry name" value="TM_PBP2"/>
    <property type="match status" value="1"/>
</dbReference>
<dbReference type="RefSeq" id="WP_117455229.1">
    <property type="nucleotide sequence ID" value="NZ_CP060636.1"/>
</dbReference>
<feature type="transmembrane region" description="Helical" evidence="7">
    <location>
        <begin position="9"/>
        <end position="30"/>
    </location>
</feature>
<dbReference type="Gene3D" id="1.10.3720.10">
    <property type="entry name" value="MetI-like"/>
    <property type="match status" value="1"/>
</dbReference>